<evidence type="ECO:0000256" key="5">
    <source>
        <dbReference type="ARBA" id="ARBA00023136"/>
    </source>
</evidence>
<dbReference type="Pfam" id="PF01040">
    <property type="entry name" value="UbiA"/>
    <property type="match status" value="1"/>
</dbReference>
<dbReference type="InterPro" id="IPR000537">
    <property type="entry name" value="UbiA_prenyltransferase"/>
</dbReference>
<feature type="transmembrane region" description="Helical" evidence="6">
    <location>
        <begin position="254"/>
        <end position="270"/>
    </location>
</feature>
<comment type="subcellular location">
    <subcellularLocation>
        <location evidence="1">Membrane</location>
        <topology evidence="1">Multi-pass membrane protein</topology>
    </subcellularLocation>
</comment>
<keyword evidence="8" id="KW-1185">Reference proteome</keyword>
<reference evidence="7 8" key="1">
    <citation type="submission" date="2017-07" db="EMBL/GenBank/DDBJ databases">
        <title>Draft Genome Sequences of Select Purple Nonsulfur Bacteria.</title>
        <authorList>
            <person name="Lasarre B."/>
            <person name="Mckinlay J.B."/>
        </authorList>
    </citation>
    <scope>NUCLEOTIDE SEQUENCE [LARGE SCALE GENOMIC DNA]</scope>
    <source>
        <strain evidence="7 8">DSM 5909</strain>
    </source>
</reference>
<dbReference type="GO" id="GO:0016765">
    <property type="term" value="F:transferase activity, transferring alkyl or aryl (other than methyl) groups"/>
    <property type="evidence" value="ECO:0007669"/>
    <property type="project" value="InterPro"/>
</dbReference>
<feature type="transmembrane region" description="Helical" evidence="6">
    <location>
        <begin position="108"/>
        <end position="140"/>
    </location>
</feature>
<evidence type="ECO:0008006" key="9">
    <source>
        <dbReference type="Google" id="ProtNLM"/>
    </source>
</evidence>
<feature type="transmembrane region" description="Helical" evidence="6">
    <location>
        <begin position="184"/>
        <end position="202"/>
    </location>
</feature>
<evidence type="ECO:0000313" key="8">
    <source>
        <dbReference type="Proteomes" id="UP000249130"/>
    </source>
</evidence>
<name>A0A327L858_9BRAD</name>
<dbReference type="Proteomes" id="UP000249130">
    <property type="component" value="Unassembled WGS sequence"/>
</dbReference>
<dbReference type="InterPro" id="IPR044878">
    <property type="entry name" value="UbiA_sf"/>
</dbReference>
<evidence type="ECO:0000256" key="3">
    <source>
        <dbReference type="ARBA" id="ARBA00022692"/>
    </source>
</evidence>
<keyword evidence="4 6" id="KW-1133">Transmembrane helix</keyword>
<dbReference type="AlphaFoldDB" id="A0A327L858"/>
<dbReference type="EMBL" id="NPEX01000067">
    <property type="protein sequence ID" value="RAI43868.1"/>
    <property type="molecule type" value="Genomic_DNA"/>
</dbReference>
<accession>A0A327L858</accession>
<evidence type="ECO:0000256" key="1">
    <source>
        <dbReference type="ARBA" id="ARBA00004141"/>
    </source>
</evidence>
<keyword evidence="3 6" id="KW-0812">Transmembrane</keyword>
<evidence type="ECO:0000256" key="2">
    <source>
        <dbReference type="ARBA" id="ARBA00022475"/>
    </source>
</evidence>
<dbReference type="GO" id="GO:0016020">
    <property type="term" value="C:membrane"/>
    <property type="evidence" value="ECO:0007669"/>
    <property type="project" value="UniProtKB-SubCell"/>
</dbReference>
<sequence length="308" mass="32445">MSGASGRWRASGLSRVFGIVRPLLRLLSCIRFDEVLVLQGAPLIGAVLAMDGLTLGNIAKVAVLVTGNCCLVAHVVVLNDWSGMHGDLNDPNRAAGVFMTKGIGRTELGCLCVALLGLALALFGALGATTFVLASAIAVLSALYSAPAFHMKGLPLANSGLHLFGGLLHFLLGYAVFSAPDMRSVAVGCFFALVFAAGHLTHETRDREADLLNGIRTNAVSFGRTNSFLAGFALFTIADCLLIALAVQGAVPRILAGVALLYPLHLYWTIRALREGLGFESVRRLQGRYRALYGVIGLTLLSAAVLGR</sequence>
<feature type="transmembrane region" description="Helical" evidence="6">
    <location>
        <begin position="290"/>
        <end position="307"/>
    </location>
</feature>
<evidence type="ECO:0000256" key="6">
    <source>
        <dbReference type="SAM" id="Phobius"/>
    </source>
</evidence>
<gene>
    <name evidence="7" type="ORF">CH341_12120</name>
</gene>
<proteinExistence type="predicted"/>
<protein>
    <recommendedName>
        <fullName evidence="9">Prenyltransferase</fullName>
    </recommendedName>
</protein>
<feature type="transmembrane region" description="Helical" evidence="6">
    <location>
        <begin position="160"/>
        <end position="177"/>
    </location>
</feature>
<evidence type="ECO:0000256" key="4">
    <source>
        <dbReference type="ARBA" id="ARBA00022989"/>
    </source>
</evidence>
<feature type="transmembrane region" description="Helical" evidence="6">
    <location>
        <begin position="228"/>
        <end position="247"/>
    </location>
</feature>
<keyword evidence="2" id="KW-1003">Cell membrane</keyword>
<dbReference type="Gene3D" id="1.10.357.140">
    <property type="entry name" value="UbiA prenyltransferase"/>
    <property type="match status" value="1"/>
</dbReference>
<organism evidence="7 8">
    <name type="scientific">Rhodoplanes roseus</name>
    <dbReference type="NCBI Taxonomy" id="29409"/>
    <lineage>
        <taxon>Bacteria</taxon>
        <taxon>Pseudomonadati</taxon>
        <taxon>Pseudomonadota</taxon>
        <taxon>Alphaproteobacteria</taxon>
        <taxon>Hyphomicrobiales</taxon>
        <taxon>Nitrobacteraceae</taxon>
        <taxon>Rhodoplanes</taxon>
    </lineage>
</organism>
<keyword evidence="5 6" id="KW-0472">Membrane</keyword>
<evidence type="ECO:0000313" key="7">
    <source>
        <dbReference type="EMBL" id="RAI43868.1"/>
    </source>
</evidence>
<comment type="caution">
    <text evidence="7">The sequence shown here is derived from an EMBL/GenBank/DDBJ whole genome shotgun (WGS) entry which is preliminary data.</text>
</comment>